<feature type="non-terminal residue" evidence="1">
    <location>
        <position position="28"/>
    </location>
</feature>
<accession>A0A382QN38</accession>
<dbReference type="AlphaFoldDB" id="A0A382QN38"/>
<protein>
    <submittedName>
        <fullName evidence="1">Uncharacterized protein</fullName>
    </submittedName>
</protein>
<sequence length="28" mass="3235">MKGFISSYGWVKHKTSIPIDYKSVPDHI</sequence>
<name>A0A382QN38_9ZZZZ</name>
<dbReference type="EMBL" id="UINC01115357">
    <property type="protein sequence ID" value="SVC86325.1"/>
    <property type="molecule type" value="Genomic_DNA"/>
</dbReference>
<reference evidence="1" key="1">
    <citation type="submission" date="2018-05" db="EMBL/GenBank/DDBJ databases">
        <authorList>
            <person name="Lanie J.A."/>
            <person name="Ng W.-L."/>
            <person name="Kazmierczak K.M."/>
            <person name="Andrzejewski T.M."/>
            <person name="Davidsen T.M."/>
            <person name="Wayne K.J."/>
            <person name="Tettelin H."/>
            <person name="Glass J.I."/>
            <person name="Rusch D."/>
            <person name="Podicherti R."/>
            <person name="Tsui H.-C.T."/>
            <person name="Winkler M.E."/>
        </authorList>
    </citation>
    <scope>NUCLEOTIDE SEQUENCE</scope>
</reference>
<organism evidence="1">
    <name type="scientific">marine metagenome</name>
    <dbReference type="NCBI Taxonomy" id="408172"/>
    <lineage>
        <taxon>unclassified sequences</taxon>
        <taxon>metagenomes</taxon>
        <taxon>ecological metagenomes</taxon>
    </lineage>
</organism>
<gene>
    <name evidence="1" type="ORF">METZ01_LOCUS339179</name>
</gene>
<proteinExistence type="predicted"/>
<evidence type="ECO:0000313" key="1">
    <source>
        <dbReference type="EMBL" id="SVC86325.1"/>
    </source>
</evidence>